<protein>
    <submittedName>
        <fullName evidence="3">CTP:molybdopterin cytidylyltransferase MocA</fullName>
    </submittedName>
</protein>
<dbReference type="EMBL" id="FOTQ01000005">
    <property type="protein sequence ID" value="SFM24064.1"/>
    <property type="molecule type" value="Genomic_DNA"/>
</dbReference>
<dbReference type="OrthoDB" id="9779263at2"/>
<dbReference type="PANTHER" id="PTHR43777:SF1">
    <property type="entry name" value="MOLYBDENUM COFACTOR CYTIDYLYLTRANSFERASE"/>
    <property type="match status" value="1"/>
</dbReference>
<evidence type="ECO:0000313" key="4">
    <source>
        <dbReference type="Proteomes" id="UP000199144"/>
    </source>
</evidence>
<dbReference type="Proteomes" id="UP000199144">
    <property type="component" value="Unassembled WGS sequence"/>
</dbReference>
<evidence type="ECO:0000256" key="1">
    <source>
        <dbReference type="ARBA" id="ARBA00022842"/>
    </source>
</evidence>
<keyword evidence="1" id="KW-0460">Magnesium</keyword>
<keyword evidence="3" id="KW-0808">Transferase</keyword>
<feature type="domain" description="MobA-like NTP transferase" evidence="2">
    <location>
        <begin position="5"/>
        <end position="163"/>
    </location>
</feature>
<dbReference type="GO" id="GO:0016779">
    <property type="term" value="F:nucleotidyltransferase activity"/>
    <property type="evidence" value="ECO:0007669"/>
    <property type="project" value="UniProtKB-KW"/>
</dbReference>
<dbReference type="AlphaFoldDB" id="A0A1I4P891"/>
<proteinExistence type="predicted"/>
<dbReference type="InterPro" id="IPR025877">
    <property type="entry name" value="MobA-like_NTP_Trfase"/>
</dbReference>
<reference evidence="3 4" key="1">
    <citation type="submission" date="2016-10" db="EMBL/GenBank/DDBJ databases">
        <authorList>
            <person name="de Groot N.N."/>
        </authorList>
    </citation>
    <scope>NUCLEOTIDE SEQUENCE [LARGE SCALE GENOMIC DNA]</scope>
    <source>
        <strain evidence="3 4">DSM 15283</strain>
    </source>
</reference>
<dbReference type="RefSeq" id="WP_093094306.1">
    <property type="nucleotide sequence ID" value="NZ_FOTQ01000005.1"/>
</dbReference>
<dbReference type="STRING" id="254406.SAMN04488042_105124"/>
<gene>
    <name evidence="3" type="ORF">SAMN04488042_105124</name>
</gene>
<dbReference type="SUPFAM" id="SSF53448">
    <property type="entry name" value="Nucleotide-diphospho-sugar transferases"/>
    <property type="match status" value="1"/>
</dbReference>
<evidence type="ECO:0000313" key="3">
    <source>
        <dbReference type="EMBL" id="SFM24064.1"/>
    </source>
</evidence>
<organism evidence="3 4">
    <name type="scientific">Shimia aestuarii</name>
    <dbReference type="NCBI Taxonomy" id="254406"/>
    <lineage>
        <taxon>Bacteria</taxon>
        <taxon>Pseudomonadati</taxon>
        <taxon>Pseudomonadota</taxon>
        <taxon>Alphaproteobacteria</taxon>
        <taxon>Rhodobacterales</taxon>
        <taxon>Roseobacteraceae</taxon>
    </lineage>
</organism>
<keyword evidence="4" id="KW-1185">Reference proteome</keyword>
<evidence type="ECO:0000259" key="2">
    <source>
        <dbReference type="Pfam" id="PF12804"/>
    </source>
</evidence>
<dbReference type="PANTHER" id="PTHR43777">
    <property type="entry name" value="MOLYBDENUM COFACTOR CYTIDYLYLTRANSFERASE"/>
    <property type="match status" value="1"/>
</dbReference>
<dbReference type="Pfam" id="PF12804">
    <property type="entry name" value="NTP_transf_3"/>
    <property type="match status" value="1"/>
</dbReference>
<dbReference type="Gene3D" id="3.90.550.10">
    <property type="entry name" value="Spore Coat Polysaccharide Biosynthesis Protein SpsA, Chain A"/>
    <property type="match status" value="1"/>
</dbReference>
<keyword evidence="3" id="KW-0548">Nucleotidyltransferase</keyword>
<dbReference type="CDD" id="cd04182">
    <property type="entry name" value="GT_2_like_f"/>
    <property type="match status" value="1"/>
</dbReference>
<dbReference type="InterPro" id="IPR029044">
    <property type="entry name" value="Nucleotide-diphossugar_trans"/>
</dbReference>
<name>A0A1I4P891_9RHOB</name>
<sequence>MLTILLLAAGRSSRMRGADKLLQDVNGTPQIATMAKRAQATGCPVAVCLPPEPGERHAALSGLPVLRVPVDDADLGMAHSIRAGIAALPADCTAALILPADMPEITRDDLMTMIEAHNAAPTALLQATSADGIPGHPVIFPENCFGALKRISGDTGARPVLRRFQGETQMIPLPGTHALTDLDTPEDWAAWRARP</sequence>
<accession>A0A1I4P891</accession>